<sequence length="181" mass="20126">MMIFGCNLVSSYYNKWEILSDGSIINTESGLFLTADGKGALQLEEKSDGSKQAFYATNNTAPPVTKLVGYEGKCLLACDDTVLLWRCKSNVTNQLWTIYADETIRPQKNVEKCLKYGNLDDNTVNVDTCDGTSAERWRFQSNGTIAHVETKMVLDVAIDFGEITVNPFIGASTQIWFQTLP</sequence>
<keyword evidence="3" id="KW-1185">Reference proteome</keyword>
<dbReference type="InterPro" id="IPR035992">
    <property type="entry name" value="Ricin_B-like_lectins"/>
</dbReference>
<dbReference type="InterPro" id="IPR000772">
    <property type="entry name" value="Ricin_B_lectin"/>
</dbReference>
<name>A0ABR2CYX2_9ROSI</name>
<dbReference type="Pfam" id="PF00652">
    <property type="entry name" value="Ricin_B_lectin"/>
    <property type="match status" value="1"/>
</dbReference>
<gene>
    <name evidence="2" type="ORF">V6N12_020715</name>
</gene>
<proteinExistence type="predicted"/>
<dbReference type="Gene3D" id="2.80.10.50">
    <property type="match status" value="1"/>
</dbReference>
<dbReference type="EMBL" id="JBBPBM010000039">
    <property type="protein sequence ID" value="KAK8526236.1"/>
    <property type="molecule type" value="Genomic_DNA"/>
</dbReference>
<evidence type="ECO:0000313" key="2">
    <source>
        <dbReference type="EMBL" id="KAK8526236.1"/>
    </source>
</evidence>
<organism evidence="2 3">
    <name type="scientific">Hibiscus sabdariffa</name>
    <name type="common">roselle</name>
    <dbReference type="NCBI Taxonomy" id="183260"/>
    <lineage>
        <taxon>Eukaryota</taxon>
        <taxon>Viridiplantae</taxon>
        <taxon>Streptophyta</taxon>
        <taxon>Embryophyta</taxon>
        <taxon>Tracheophyta</taxon>
        <taxon>Spermatophyta</taxon>
        <taxon>Magnoliopsida</taxon>
        <taxon>eudicotyledons</taxon>
        <taxon>Gunneridae</taxon>
        <taxon>Pentapetalae</taxon>
        <taxon>rosids</taxon>
        <taxon>malvids</taxon>
        <taxon>Malvales</taxon>
        <taxon>Malvaceae</taxon>
        <taxon>Malvoideae</taxon>
        <taxon>Hibiscus</taxon>
    </lineage>
</organism>
<dbReference type="PROSITE" id="PS50231">
    <property type="entry name" value="RICIN_B_LECTIN"/>
    <property type="match status" value="2"/>
</dbReference>
<dbReference type="Proteomes" id="UP001472677">
    <property type="component" value="Unassembled WGS sequence"/>
</dbReference>
<evidence type="ECO:0000313" key="3">
    <source>
        <dbReference type="Proteomes" id="UP001472677"/>
    </source>
</evidence>
<evidence type="ECO:0000259" key="1">
    <source>
        <dbReference type="SMART" id="SM00458"/>
    </source>
</evidence>
<accession>A0ABR2CYX2</accession>
<protein>
    <recommendedName>
        <fullName evidence="1">Ricin B lectin domain-containing protein</fullName>
    </recommendedName>
</protein>
<dbReference type="SUPFAM" id="SSF50370">
    <property type="entry name" value="Ricin B-like lectins"/>
    <property type="match status" value="2"/>
</dbReference>
<feature type="domain" description="Ricin B lectin" evidence="1">
    <location>
        <begin position="61"/>
        <end position="179"/>
    </location>
</feature>
<comment type="caution">
    <text evidence="2">The sequence shown here is derived from an EMBL/GenBank/DDBJ whole genome shotgun (WGS) entry which is preliminary data.</text>
</comment>
<dbReference type="SMART" id="SM00458">
    <property type="entry name" value="RICIN"/>
    <property type="match status" value="1"/>
</dbReference>
<reference evidence="2 3" key="1">
    <citation type="journal article" date="2024" name="G3 (Bethesda)">
        <title>Genome assembly of Hibiscus sabdariffa L. provides insights into metabolisms of medicinal natural products.</title>
        <authorList>
            <person name="Kim T."/>
        </authorList>
    </citation>
    <scope>NUCLEOTIDE SEQUENCE [LARGE SCALE GENOMIC DNA]</scope>
    <source>
        <strain evidence="2">TK-2024</strain>
        <tissue evidence="2">Old leaves</tissue>
    </source>
</reference>